<name>A0A1I6I6D9_9FIRM</name>
<evidence type="ECO:0000313" key="2">
    <source>
        <dbReference type="Proteomes" id="UP000199659"/>
    </source>
</evidence>
<dbReference type="AlphaFoldDB" id="A0A1I6I6D9"/>
<dbReference type="EMBL" id="FOYZ01000002">
    <property type="protein sequence ID" value="SFR62224.1"/>
    <property type="molecule type" value="Genomic_DNA"/>
</dbReference>
<dbReference type="InterPro" id="IPR012674">
    <property type="entry name" value="Calycin"/>
</dbReference>
<dbReference type="SUPFAM" id="SSF50814">
    <property type="entry name" value="Lipocalins"/>
    <property type="match status" value="1"/>
</dbReference>
<dbReference type="OrthoDB" id="1680906at2"/>
<gene>
    <name evidence="1" type="ORF">SAMN05661086_00463</name>
</gene>
<dbReference type="Proteomes" id="UP000199659">
    <property type="component" value="Unassembled WGS sequence"/>
</dbReference>
<sequence length="154" mass="17400">MTRDVIISIKGLQFEAGEDESVELIATGQYFYKNQKHYVLYEEVIGDEDQQGGISKNTIKISNQQVDIIKDGCASVHMIFEVDKKNMTYYNMPFGNILIGIYTNKIAVKEEDNQIEVQLEYDLEVNYTHVSECTISIKVLSKEAAATILSGFNA</sequence>
<dbReference type="RefSeq" id="WP_092559092.1">
    <property type="nucleotide sequence ID" value="NZ_FOYZ01000002.1"/>
</dbReference>
<dbReference type="Gene3D" id="2.40.128.20">
    <property type="match status" value="1"/>
</dbReference>
<protein>
    <submittedName>
        <fullName evidence="1">Uncharacterized beta-barrel protein YwiB, DUF1934 family</fullName>
    </submittedName>
</protein>
<dbReference type="InterPro" id="IPR015231">
    <property type="entry name" value="DUF1934"/>
</dbReference>
<evidence type="ECO:0000313" key="1">
    <source>
        <dbReference type="EMBL" id="SFR62224.1"/>
    </source>
</evidence>
<accession>A0A1I6I6D9</accession>
<proteinExistence type="predicted"/>
<organism evidence="1 2">
    <name type="scientific">Anaeromicropila populeti</name>
    <dbReference type="NCBI Taxonomy" id="37658"/>
    <lineage>
        <taxon>Bacteria</taxon>
        <taxon>Bacillati</taxon>
        <taxon>Bacillota</taxon>
        <taxon>Clostridia</taxon>
        <taxon>Lachnospirales</taxon>
        <taxon>Lachnospiraceae</taxon>
        <taxon>Anaeromicropila</taxon>
    </lineage>
</organism>
<keyword evidence="2" id="KW-1185">Reference proteome</keyword>
<dbReference type="STRING" id="37658.SAMN05661086_00463"/>
<dbReference type="Pfam" id="PF09148">
    <property type="entry name" value="DUF1934"/>
    <property type="match status" value="1"/>
</dbReference>
<reference evidence="1 2" key="1">
    <citation type="submission" date="2016-10" db="EMBL/GenBank/DDBJ databases">
        <authorList>
            <person name="de Groot N.N."/>
        </authorList>
    </citation>
    <scope>NUCLEOTIDE SEQUENCE [LARGE SCALE GENOMIC DNA]</scope>
    <source>
        <strain evidence="1 2">743A</strain>
    </source>
</reference>